<organism evidence="1 2">
    <name type="scientific">Maribacter confluentis</name>
    <dbReference type="NCBI Taxonomy" id="1656093"/>
    <lineage>
        <taxon>Bacteria</taxon>
        <taxon>Pseudomonadati</taxon>
        <taxon>Bacteroidota</taxon>
        <taxon>Flavobacteriia</taxon>
        <taxon>Flavobacteriales</taxon>
        <taxon>Flavobacteriaceae</taxon>
        <taxon>Maribacter</taxon>
    </lineage>
</organism>
<accession>A0ABT8RVE3</accession>
<protein>
    <submittedName>
        <fullName evidence="1">Uncharacterized protein</fullName>
    </submittedName>
</protein>
<comment type="caution">
    <text evidence="1">The sequence shown here is derived from an EMBL/GenBank/DDBJ whole genome shotgun (WGS) entry which is preliminary data.</text>
</comment>
<keyword evidence="2" id="KW-1185">Reference proteome</keyword>
<evidence type="ECO:0000313" key="1">
    <source>
        <dbReference type="EMBL" id="MDO1514879.1"/>
    </source>
</evidence>
<dbReference type="EMBL" id="JAUKUC010000007">
    <property type="protein sequence ID" value="MDO1514879.1"/>
    <property type="molecule type" value="Genomic_DNA"/>
</dbReference>
<dbReference type="RefSeq" id="WP_304437525.1">
    <property type="nucleotide sequence ID" value="NZ_JAUKUC010000007.1"/>
</dbReference>
<name>A0ABT8RVE3_9FLAO</name>
<proteinExistence type="predicted"/>
<gene>
    <name evidence="1" type="ORF">Q2T41_19850</name>
</gene>
<reference evidence="1" key="1">
    <citation type="journal article" date="2014" name="Int. J. Syst. Evol. Microbiol.">
        <title>Complete genome of a new Firmicutes species belonging to the dominant human colonic microbiota ('Ruminococcus bicirculans') reveals two chromosomes and a selective capacity to utilize plant glucans.</title>
        <authorList>
            <consortium name="NISC Comparative Sequencing Program"/>
            <person name="Wegmann U."/>
            <person name="Louis P."/>
            <person name="Goesmann A."/>
            <person name="Henrissat B."/>
            <person name="Duncan S.H."/>
            <person name="Flint H.J."/>
        </authorList>
    </citation>
    <scope>NUCLEOTIDE SEQUENCE</scope>
    <source>
        <strain evidence="1">CECT 8869</strain>
    </source>
</reference>
<sequence length="50" mass="5689">MLIQPKGLENYNMFAAKNIDTIFKLGYESAMDEIRSNTSFIQTLSSSVRD</sequence>
<dbReference type="Proteomes" id="UP001168579">
    <property type="component" value="Unassembled WGS sequence"/>
</dbReference>
<evidence type="ECO:0000313" key="2">
    <source>
        <dbReference type="Proteomes" id="UP001168579"/>
    </source>
</evidence>
<reference evidence="1" key="2">
    <citation type="submission" date="2023-06" db="EMBL/GenBank/DDBJ databases">
        <authorList>
            <person name="Lucena T."/>
            <person name="Sun Q."/>
        </authorList>
    </citation>
    <scope>NUCLEOTIDE SEQUENCE</scope>
    <source>
        <strain evidence="1">CECT 8869</strain>
    </source>
</reference>